<dbReference type="AlphaFoldDB" id="A0AAD7WV23"/>
<name>A0AAD7WV23_9TELE</name>
<proteinExistence type="predicted"/>
<accession>A0AAD7WV23</accession>
<protein>
    <submittedName>
        <fullName evidence="2">Uncharacterized protein</fullName>
    </submittedName>
</protein>
<dbReference type="EMBL" id="JAINUG010000031">
    <property type="protein sequence ID" value="KAJ8409364.1"/>
    <property type="molecule type" value="Genomic_DNA"/>
</dbReference>
<gene>
    <name evidence="2" type="ORF">AAFF_G00235620</name>
</gene>
<sequence>MDTAHYNTGEIQTQLNPLHFGRRSGTSPRGPGSGAKRGDSSASQHDPGQPRNTCATNAQRPPAQLTPRESDPAPAQLEHHTAVLRFPDDRPADRPLTRRVPWQRDGRTNGPRSRGKQSERFCGARSATPNRSGAFQEWERGTPGPTRKSLHVIIINTTVGGTQPQGAVRRGARVKEGRVFPAKAPSLRLAGRAHG</sequence>
<feature type="compositionally biased region" description="Polar residues" evidence="1">
    <location>
        <begin position="40"/>
        <end position="59"/>
    </location>
</feature>
<keyword evidence="3" id="KW-1185">Reference proteome</keyword>
<evidence type="ECO:0000313" key="2">
    <source>
        <dbReference type="EMBL" id="KAJ8409364.1"/>
    </source>
</evidence>
<feature type="compositionally biased region" description="Basic and acidic residues" evidence="1">
    <location>
        <begin position="77"/>
        <end position="107"/>
    </location>
</feature>
<organism evidence="2 3">
    <name type="scientific">Aldrovandia affinis</name>
    <dbReference type="NCBI Taxonomy" id="143900"/>
    <lineage>
        <taxon>Eukaryota</taxon>
        <taxon>Metazoa</taxon>
        <taxon>Chordata</taxon>
        <taxon>Craniata</taxon>
        <taxon>Vertebrata</taxon>
        <taxon>Euteleostomi</taxon>
        <taxon>Actinopterygii</taxon>
        <taxon>Neopterygii</taxon>
        <taxon>Teleostei</taxon>
        <taxon>Notacanthiformes</taxon>
        <taxon>Halosauridae</taxon>
        <taxon>Aldrovandia</taxon>
    </lineage>
</organism>
<evidence type="ECO:0000256" key="1">
    <source>
        <dbReference type="SAM" id="MobiDB-lite"/>
    </source>
</evidence>
<evidence type="ECO:0000313" key="3">
    <source>
        <dbReference type="Proteomes" id="UP001221898"/>
    </source>
</evidence>
<comment type="caution">
    <text evidence="2">The sequence shown here is derived from an EMBL/GenBank/DDBJ whole genome shotgun (WGS) entry which is preliminary data.</text>
</comment>
<reference evidence="2" key="1">
    <citation type="journal article" date="2023" name="Science">
        <title>Genome structures resolve the early diversification of teleost fishes.</title>
        <authorList>
            <person name="Parey E."/>
            <person name="Louis A."/>
            <person name="Montfort J."/>
            <person name="Bouchez O."/>
            <person name="Roques C."/>
            <person name="Iampietro C."/>
            <person name="Lluch J."/>
            <person name="Castinel A."/>
            <person name="Donnadieu C."/>
            <person name="Desvignes T."/>
            <person name="Floi Bucao C."/>
            <person name="Jouanno E."/>
            <person name="Wen M."/>
            <person name="Mejri S."/>
            <person name="Dirks R."/>
            <person name="Jansen H."/>
            <person name="Henkel C."/>
            <person name="Chen W.J."/>
            <person name="Zahm M."/>
            <person name="Cabau C."/>
            <person name="Klopp C."/>
            <person name="Thompson A.W."/>
            <person name="Robinson-Rechavi M."/>
            <person name="Braasch I."/>
            <person name="Lecointre G."/>
            <person name="Bobe J."/>
            <person name="Postlethwait J.H."/>
            <person name="Berthelot C."/>
            <person name="Roest Crollius H."/>
            <person name="Guiguen Y."/>
        </authorList>
    </citation>
    <scope>NUCLEOTIDE SEQUENCE</scope>
    <source>
        <strain evidence="2">NC1722</strain>
    </source>
</reference>
<dbReference type="Proteomes" id="UP001221898">
    <property type="component" value="Unassembled WGS sequence"/>
</dbReference>
<feature type="region of interest" description="Disordered" evidence="1">
    <location>
        <begin position="1"/>
        <end position="146"/>
    </location>
</feature>
<feature type="compositionally biased region" description="Polar residues" evidence="1">
    <location>
        <begin position="1"/>
        <end position="16"/>
    </location>
</feature>